<dbReference type="EMBL" id="CAAALY010255540">
    <property type="protein sequence ID" value="VEL37628.1"/>
    <property type="molecule type" value="Genomic_DNA"/>
</dbReference>
<name>A0A448XIP6_9PLAT</name>
<dbReference type="AlphaFoldDB" id="A0A448XIP6"/>
<keyword evidence="2" id="KW-1185">Reference proteome</keyword>
<organism evidence="1 2">
    <name type="scientific">Protopolystoma xenopodis</name>
    <dbReference type="NCBI Taxonomy" id="117903"/>
    <lineage>
        <taxon>Eukaryota</taxon>
        <taxon>Metazoa</taxon>
        <taxon>Spiralia</taxon>
        <taxon>Lophotrochozoa</taxon>
        <taxon>Platyhelminthes</taxon>
        <taxon>Monogenea</taxon>
        <taxon>Polyopisthocotylea</taxon>
        <taxon>Polystomatidea</taxon>
        <taxon>Polystomatidae</taxon>
        <taxon>Protopolystoma</taxon>
    </lineage>
</organism>
<protein>
    <submittedName>
        <fullName evidence="1">Uncharacterized protein</fullName>
    </submittedName>
</protein>
<gene>
    <name evidence="1" type="ORF">PXEA_LOCUS31068</name>
</gene>
<accession>A0A448XIP6</accession>
<evidence type="ECO:0000313" key="1">
    <source>
        <dbReference type="EMBL" id="VEL37628.1"/>
    </source>
</evidence>
<dbReference type="Proteomes" id="UP000784294">
    <property type="component" value="Unassembled WGS sequence"/>
</dbReference>
<reference evidence="1" key="1">
    <citation type="submission" date="2018-11" db="EMBL/GenBank/DDBJ databases">
        <authorList>
            <consortium name="Pathogen Informatics"/>
        </authorList>
    </citation>
    <scope>NUCLEOTIDE SEQUENCE</scope>
</reference>
<comment type="caution">
    <text evidence="1">The sequence shown here is derived from an EMBL/GenBank/DDBJ whole genome shotgun (WGS) entry which is preliminary data.</text>
</comment>
<sequence length="40" mass="4392">MLLLGLESPDVVNTYLRSTPIPGKGMITFSGENLVKWVKS</sequence>
<evidence type="ECO:0000313" key="2">
    <source>
        <dbReference type="Proteomes" id="UP000784294"/>
    </source>
</evidence>
<proteinExistence type="predicted"/>